<dbReference type="GO" id="GO:0005737">
    <property type="term" value="C:cytoplasm"/>
    <property type="evidence" value="ECO:0007669"/>
    <property type="project" value="InterPro"/>
</dbReference>
<keyword evidence="5" id="KW-0949">S-adenosyl-L-methionine</keyword>
<evidence type="ECO:0000256" key="2">
    <source>
        <dbReference type="ARBA" id="ARBA00012534"/>
    </source>
</evidence>
<sequence length="874" mass="96488">MDDDADKLEQAADTSEISPEARTPPEGSEENAPPALTVVGIAASAGGLEATTLLVQNLSDKVPATYVIAQHMSPTHKSLLTSLISRETRLPVVELRGSVTPEPGTIYVTPPNSDVIARDGQLCLAEPFGHPATPKPSADRLFQSLADQFGERSVGIVLSGTGSDGSYGVQAIREAGGITIAQDVDSAKYDGMPASAIATGCIDLTQTPERIGQQFERILVHPRNFDDLKITAQHPTKLADLLQILLARTGVDFRGYKETTINRRIARRMAALQLETYAEYVDHCRTAQEEVDALYKDLLISVTRFFRDPLQFDQLKIQIDELVAREGGRQLRVWVTGCATGEEAYSIAILFAEALGGPKALKKRQVQIFATDIDDRALDVARRGVYPVSAAQDIPSHLLARYFDISGNELHVTRELRDVTLFSRHNIFQDPPFINLDLVSIRNLLIYFEAPLQERVLYRIHYALAPQGMLFLGTSETVGALEAHFEPFHGSEKIYAKRRTSRVANYRFPELSSGGYRQGVAEAGERPPAREGTDSEDGMFDALVKSVAPTGFIATRGGDILRIIGDISPFIELNESGPLAMNTRLLRRPLRDEVMSLIAIALKGRCQRSSRWHSFELAETNRVRFRCYPMSAQASKADNCLIAIETRHVDEALHERQGLDSDDRAYVERMEADMRSTQEALQQTVEELQTTNEELQSVNEEMQSTNEELQATNEELETSNEELQSANEELITVNEELQINSAELQAVLADLDAILTDVPFVVLAVDPALMVRRASDLAREFFKIGEIPTIGLHLSQLTIPEGFPSLSSPAAEVFNLRQPKEFTIDTAEANYRLAFSPYADGKSDLTGLTISLIDQRASTSMTKAVGQSVQDNET</sequence>
<feature type="coiled-coil region" evidence="7">
    <location>
        <begin position="667"/>
        <end position="754"/>
    </location>
</feature>
<dbReference type="GO" id="GO:0000156">
    <property type="term" value="F:phosphorelay response regulator activity"/>
    <property type="evidence" value="ECO:0007669"/>
    <property type="project" value="InterPro"/>
</dbReference>
<dbReference type="EC" id="2.1.1.80" evidence="2"/>
<feature type="region of interest" description="Disordered" evidence="8">
    <location>
        <begin position="1"/>
        <end position="33"/>
    </location>
</feature>
<name>A0A285IE03_9RHOB</name>
<evidence type="ECO:0000313" key="13">
    <source>
        <dbReference type="Proteomes" id="UP000231655"/>
    </source>
</evidence>
<evidence type="ECO:0000256" key="5">
    <source>
        <dbReference type="ARBA" id="ARBA00022691"/>
    </source>
</evidence>
<evidence type="ECO:0000256" key="1">
    <source>
        <dbReference type="ARBA" id="ARBA00001541"/>
    </source>
</evidence>
<keyword evidence="4 12" id="KW-0808">Transferase</keyword>
<dbReference type="InterPro" id="IPR036804">
    <property type="entry name" value="CheR_N_sf"/>
</dbReference>
<dbReference type="Gene3D" id="1.10.155.10">
    <property type="entry name" value="Chemotaxis receptor methyltransferase CheR, N-terminal domain"/>
    <property type="match status" value="1"/>
</dbReference>
<gene>
    <name evidence="11" type="ORF">CVM39_12225</name>
    <name evidence="12" type="ORF">SAMN06297129_0918</name>
</gene>
<evidence type="ECO:0000256" key="8">
    <source>
        <dbReference type="SAM" id="MobiDB-lite"/>
    </source>
</evidence>
<dbReference type="AlphaFoldDB" id="A0A285IE03"/>
<dbReference type="Proteomes" id="UP000231702">
    <property type="component" value="Unassembled WGS sequence"/>
</dbReference>
<dbReference type="EMBL" id="OBEA01000002">
    <property type="protein sequence ID" value="SNY46218.1"/>
    <property type="molecule type" value="Genomic_DNA"/>
</dbReference>
<keyword evidence="6" id="KW-0378">Hydrolase</keyword>
<dbReference type="InterPro" id="IPR022642">
    <property type="entry name" value="CheR_C"/>
</dbReference>
<keyword evidence="14" id="KW-1185">Reference proteome</keyword>
<reference evidence="12 13" key="1">
    <citation type="submission" date="2017-09" db="EMBL/GenBank/DDBJ databases">
        <authorList>
            <person name="Ehlers B."/>
            <person name="Leendertz F.H."/>
        </authorList>
    </citation>
    <scope>NUCLEOTIDE SEQUENCE [LARGE SCALE GENOMIC DNA]</scope>
    <source>
        <strain evidence="12 13">CGMCC 1.12662</strain>
    </source>
</reference>
<dbReference type="Pfam" id="PF01339">
    <property type="entry name" value="CheB_methylest"/>
    <property type="match status" value="1"/>
</dbReference>
<feature type="domain" description="CheR-type methyltransferase" evidence="10">
    <location>
        <begin position="241"/>
        <end position="501"/>
    </location>
</feature>
<dbReference type="InterPro" id="IPR000780">
    <property type="entry name" value="CheR_MeTrfase"/>
</dbReference>
<dbReference type="SMART" id="SM00138">
    <property type="entry name" value="MeTrc"/>
    <property type="match status" value="1"/>
</dbReference>
<dbReference type="CDD" id="cd16434">
    <property type="entry name" value="CheB-CheR_fusion"/>
    <property type="match status" value="1"/>
</dbReference>
<dbReference type="InterPro" id="IPR050903">
    <property type="entry name" value="Bact_Chemotaxis_MeTrfase"/>
</dbReference>
<evidence type="ECO:0000256" key="4">
    <source>
        <dbReference type="ARBA" id="ARBA00022679"/>
    </source>
</evidence>
<keyword evidence="6" id="KW-0145">Chemotaxis</keyword>
<keyword evidence="3 12" id="KW-0489">Methyltransferase</keyword>
<dbReference type="RefSeq" id="WP_097144721.1">
    <property type="nucleotide sequence ID" value="NZ_OBEA01000002.1"/>
</dbReference>
<comment type="catalytic activity">
    <reaction evidence="1">
        <text>L-glutamyl-[protein] + S-adenosyl-L-methionine = [protein]-L-glutamate 5-O-methyl ester + S-adenosyl-L-homocysteine</text>
        <dbReference type="Rhea" id="RHEA:24452"/>
        <dbReference type="Rhea" id="RHEA-COMP:10208"/>
        <dbReference type="Rhea" id="RHEA-COMP:10311"/>
        <dbReference type="ChEBI" id="CHEBI:29973"/>
        <dbReference type="ChEBI" id="CHEBI:57856"/>
        <dbReference type="ChEBI" id="CHEBI:59789"/>
        <dbReference type="ChEBI" id="CHEBI:82795"/>
        <dbReference type="EC" id="2.1.1.80"/>
    </reaction>
</comment>
<dbReference type="InterPro" id="IPR022641">
    <property type="entry name" value="CheR_N"/>
</dbReference>
<dbReference type="GO" id="GO:0008983">
    <property type="term" value="F:protein-glutamate O-methyltransferase activity"/>
    <property type="evidence" value="ECO:0007669"/>
    <property type="project" value="UniProtKB-EC"/>
</dbReference>
<feature type="domain" description="CheB-type methylesterase" evidence="9">
    <location>
        <begin position="32"/>
        <end position="215"/>
    </location>
</feature>
<dbReference type="SUPFAM" id="SSF52738">
    <property type="entry name" value="Methylesterase CheB, C-terminal domain"/>
    <property type="match status" value="1"/>
</dbReference>
<evidence type="ECO:0000256" key="7">
    <source>
        <dbReference type="SAM" id="Coils"/>
    </source>
</evidence>
<dbReference type="SUPFAM" id="SSF47757">
    <property type="entry name" value="Chemotaxis receptor methyltransferase CheR, N-terminal domain"/>
    <property type="match status" value="1"/>
</dbReference>
<keyword evidence="7" id="KW-0175">Coiled coil</keyword>
<reference evidence="11 14" key="2">
    <citation type="journal article" date="2018" name="Int. J. Syst. Evol. Microbiol.">
        <title>Pseudooceanicola lipolyticus sp. nov., a marine alphaproteobacterium, reclassification of Oceanicola flagellatus as Pseudooceanicola flagellatus comb. nov. and emended description of the genus Pseudooceanicola.</title>
        <authorList>
            <person name="Huang M.-M."/>
            <person name="Guo L.-L."/>
            <person name="Wu Y.-H."/>
            <person name="Lai Q.-L."/>
            <person name="Shao Z.-Z."/>
            <person name="Wang C.-S."/>
            <person name="Wu M."/>
            <person name="Xu X.-W."/>
        </authorList>
    </citation>
    <scope>NUCLEOTIDE SEQUENCE [LARGE SCALE GENOMIC DNA]</scope>
    <source>
        <strain evidence="11 14">Ar-45</strain>
    </source>
</reference>
<evidence type="ECO:0000313" key="11">
    <source>
        <dbReference type="EMBL" id="PJE29194.1"/>
    </source>
</evidence>
<evidence type="ECO:0000259" key="9">
    <source>
        <dbReference type="PROSITE" id="PS50122"/>
    </source>
</evidence>
<dbReference type="GO" id="GO:0008984">
    <property type="term" value="F:protein-glutamate methylesterase activity"/>
    <property type="evidence" value="ECO:0007669"/>
    <property type="project" value="InterPro"/>
</dbReference>
<feature type="active site" evidence="6">
    <location>
        <position position="164"/>
    </location>
</feature>
<dbReference type="PRINTS" id="PR00996">
    <property type="entry name" value="CHERMTFRASE"/>
</dbReference>
<dbReference type="SUPFAM" id="SSF53335">
    <property type="entry name" value="S-adenosyl-L-methionine-dependent methyltransferases"/>
    <property type="match status" value="1"/>
</dbReference>
<feature type="active site" evidence="6">
    <location>
        <position position="71"/>
    </location>
</feature>
<accession>A0A285IE03</accession>
<dbReference type="InterPro" id="IPR029063">
    <property type="entry name" value="SAM-dependent_MTases_sf"/>
</dbReference>
<dbReference type="Pfam" id="PF01739">
    <property type="entry name" value="CheR"/>
    <property type="match status" value="1"/>
</dbReference>
<evidence type="ECO:0000259" key="10">
    <source>
        <dbReference type="PROSITE" id="PS50123"/>
    </source>
</evidence>
<dbReference type="GO" id="GO:0006935">
    <property type="term" value="P:chemotaxis"/>
    <property type="evidence" value="ECO:0007669"/>
    <property type="project" value="UniProtKB-UniRule"/>
</dbReference>
<dbReference type="OrthoDB" id="9816309at2"/>
<dbReference type="PROSITE" id="PS50123">
    <property type="entry name" value="CHER"/>
    <property type="match status" value="1"/>
</dbReference>
<dbReference type="GO" id="GO:0032259">
    <property type="term" value="P:methylation"/>
    <property type="evidence" value="ECO:0007669"/>
    <property type="project" value="UniProtKB-KW"/>
</dbReference>
<evidence type="ECO:0000256" key="6">
    <source>
        <dbReference type="PROSITE-ProRule" id="PRU00050"/>
    </source>
</evidence>
<dbReference type="InterPro" id="IPR035909">
    <property type="entry name" value="CheB_C"/>
</dbReference>
<dbReference type="Gene3D" id="3.40.50.150">
    <property type="entry name" value="Vaccinia Virus protein VP39"/>
    <property type="match status" value="1"/>
</dbReference>
<dbReference type="Proteomes" id="UP000231655">
    <property type="component" value="Unassembled WGS sequence"/>
</dbReference>
<protein>
    <recommendedName>
        <fullName evidence="2">protein-glutamate O-methyltransferase</fullName>
        <ecNumber evidence="2">2.1.1.80</ecNumber>
    </recommendedName>
</protein>
<dbReference type="PANTHER" id="PTHR24422:SF10">
    <property type="entry name" value="CHEMOTAXIS PROTEIN METHYLTRANSFERASE 2"/>
    <property type="match status" value="1"/>
</dbReference>
<dbReference type="Pfam" id="PF03705">
    <property type="entry name" value="CheR_N"/>
    <property type="match status" value="1"/>
</dbReference>
<proteinExistence type="predicted"/>
<dbReference type="PROSITE" id="PS50122">
    <property type="entry name" value="CHEB"/>
    <property type="match status" value="1"/>
</dbReference>
<evidence type="ECO:0000313" key="14">
    <source>
        <dbReference type="Proteomes" id="UP000231702"/>
    </source>
</evidence>
<evidence type="ECO:0000313" key="12">
    <source>
        <dbReference type="EMBL" id="SNY46218.1"/>
    </source>
</evidence>
<dbReference type="EMBL" id="PGTD01000016">
    <property type="protein sequence ID" value="PJE29194.1"/>
    <property type="molecule type" value="Genomic_DNA"/>
</dbReference>
<dbReference type="InterPro" id="IPR000673">
    <property type="entry name" value="Sig_transdc_resp-reg_Me-estase"/>
</dbReference>
<evidence type="ECO:0000256" key="3">
    <source>
        <dbReference type="ARBA" id="ARBA00022603"/>
    </source>
</evidence>
<organism evidence="12 13">
    <name type="scientific">Pseudooceanicola antarcticus</name>
    <dbReference type="NCBI Taxonomy" id="1247613"/>
    <lineage>
        <taxon>Bacteria</taxon>
        <taxon>Pseudomonadati</taxon>
        <taxon>Pseudomonadota</taxon>
        <taxon>Alphaproteobacteria</taxon>
        <taxon>Rhodobacterales</taxon>
        <taxon>Paracoccaceae</taxon>
        <taxon>Pseudooceanicola</taxon>
    </lineage>
</organism>
<feature type="active site" evidence="6">
    <location>
        <position position="44"/>
    </location>
</feature>
<dbReference type="Gene3D" id="3.40.50.180">
    <property type="entry name" value="Methylesterase CheB, C-terminal domain"/>
    <property type="match status" value="1"/>
</dbReference>
<dbReference type="PANTHER" id="PTHR24422">
    <property type="entry name" value="CHEMOTAXIS PROTEIN METHYLTRANSFERASE"/>
    <property type="match status" value="1"/>
</dbReference>